<keyword evidence="2" id="KW-1185">Reference proteome</keyword>
<proteinExistence type="predicted"/>
<protein>
    <recommendedName>
        <fullName evidence="3">Methanogenesis marker protein 17</fullName>
    </recommendedName>
</protein>
<name>A0ABD6DBF9_9EURY</name>
<dbReference type="EMBL" id="JBHUDM010000006">
    <property type="protein sequence ID" value="MFD1643582.1"/>
    <property type="molecule type" value="Genomic_DNA"/>
</dbReference>
<dbReference type="Proteomes" id="UP001597052">
    <property type="component" value="Unassembled WGS sequence"/>
</dbReference>
<dbReference type="RefSeq" id="WP_256397567.1">
    <property type="nucleotide sequence ID" value="NZ_JANHDJ010000008.1"/>
</dbReference>
<dbReference type="AlphaFoldDB" id="A0ABD6DBF9"/>
<accession>A0ABD6DBF9</accession>
<organism evidence="1 2">
    <name type="scientific">Halohasta litorea</name>
    <dbReference type="NCBI Taxonomy" id="869891"/>
    <lineage>
        <taxon>Archaea</taxon>
        <taxon>Methanobacteriati</taxon>
        <taxon>Methanobacteriota</taxon>
        <taxon>Stenosarchaea group</taxon>
        <taxon>Halobacteria</taxon>
        <taxon>Halobacteriales</taxon>
        <taxon>Haloferacaceae</taxon>
        <taxon>Halohasta</taxon>
    </lineage>
</organism>
<sequence length="199" mass="22061">MIQELDDSFSRTGRNDAVRYEIDVSDSSLEVIESLLEMTGGARVHGVRKIELVRDAETYLRYVPEHEIFTIDNELSNGIINAVQNAINGEPAVVLPNRPMAEWEDTSVECSISPPSLCLENVCHDLSRLASVEPRPGELAIELRWYESEQGQIGQAVSWVSSRIGLSRPDTLHFESTAEFSAAEEALQTVTSSIGEEIL</sequence>
<evidence type="ECO:0000313" key="2">
    <source>
        <dbReference type="Proteomes" id="UP001597052"/>
    </source>
</evidence>
<gene>
    <name evidence="1" type="ORF">ACFSBW_17040</name>
</gene>
<evidence type="ECO:0008006" key="3">
    <source>
        <dbReference type="Google" id="ProtNLM"/>
    </source>
</evidence>
<evidence type="ECO:0000313" key="1">
    <source>
        <dbReference type="EMBL" id="MFD1643582.1"/>
    </source>
</evidence>
<comment type="caution">
    <text evidence="1">The sequence shown here is derived from an EMBL/GenBank/DDBJ whole genome shotgun (WGS) entry which is preliminary data.</text>
</comment>
<reference evidence="1 2" key="1">
    <citation type="journal article" date="2019" name="Int. J. Syst. Evol. Microbiol.">
        <title>The Global Catalogue of Microorganisms (GCM) 10K type strain sequencing project: providing services to taxonomists for standard genome sequencing and annotation.</title>
        <authorList>
            <consortium name="The Broad Institute Genomics Platform"/>
            <consortium name="The Broad Institute Genome Sequencing Center for Infectious Disease"/>
            <person name="Wu L."/>
            <person name="Ma J."/>
        </authorList>
    </citation>
    <scope>NUCLEOTIDE SEQUENCE [LARGE SCALE GENOMIC DNA]</scope>
    <source>
        <strain evidence="1 2">CGMCC 1.10593</strain>
    </source>
</reference>